<dbReference type="InterPro" id="IPR014347">
    <property type="entry name" value="Tautomerase/MIF_sf"/>
</dbReference>
<dbReference type="SUPFAM" id="SSF55331">
    <property type="entry name" value="Tautomerase/MIF"/>
    <property type="match status" value="1"/>
</dbReference>
<evidence type="ECO:0000313" key="4">
    <source>
        <dbReference type="Proteomes" id="UP000273083"/>
    </source>
</evidence>
<keyword evidence="1" id="KW-0413">Isomerase</keyword>
<dbReference type="InterPro" id="IPR004370">
    <property type="entry name" value="4-OT-like_dom"/>
</dbReference>
<gene>
    <name evidence="3" type="ORF">EDD66_10962</name>
</gene>
<name>A0A3N1XLB7_9FIRM</name>
<dbReference type="Pfam" id="PF01361">
    <property type="entry name" value="Tautomerase"/>
    <property type="match status" value="1"/>
</dbReference>
<sequence>MPVISIEGTKLSEGQKRNLVKELTEISAKLMNVPEQAFVVLIKENDPENIGVGGVLLTDK</sequence>
<dbReference type="GO" id="GO:0016853">
    <property type="term" value="F:isomerase activity"/>
    <property type="evidence" value="ECO:0007669"/>
    <property type="project" value="UniProtKB-KW"/>
</dbReference>
<dbReference type="Proteomes" id="UP000273083">
    <property type="component" value="Unassembled WGS sequence"/>
</dbReference>
<protein>
    <submittedName>
        <fullName evidence="3">4-oxalocrotonate tautomerase</fullName>
    </submittedName>
</protein>
<dbReference type="EMBL" id="RJVG01000009">
    <property type="protein sequence ID" value="ROR25852.1"/>
    <property type="molecule type" value="Genomic_DNA"/>
</dbReference>
<dbReference type="Gene3D" id="3.30.429.10">
    <property type="entry name" value="Macrophage Migration Inhibitory Factor"/>
    <property type="match status" value="1"/>
</dbReference>
<organism evidence="3 4">
    <name type="scientific">Mobilisporobacter senegalensis</name>
    <dbReference type="NCBI Taxonomy" id="1329262"/>
    <lineage>
        <taxon>Bacteria</taxon>
        <taxon>Bacillati</taxon>
        <taxon>Bacillota</taxon>
        <taxon>Clostridia</taxon>
        <taxon>Lachnospirales</taxon>
        <taxon>Lachnospiraceae</taxon>
        <taxon>Mobilisporobacter</taxon>
    </lineage>
</organism>
<dbReference type="AlphaFoldDB" id="A0A3N1XLB7"/>
<proteinExistence type="predicted"/>
<comment type="caution">
    <text evidence="3">The sequence shown here is derived from an EMBL/GenBank/DDBJ whole genome shotgun (WGS) entry which is preliminary data.</text>
</comment>
<dbReference type="RefSeq" id="WP_123610216.1">
    <property type="nucleotide sequence ID" value="NZ_RJVG01000009.1"/>
</dbReference>
<evidence type="ECO:0000313" key="3">
    <source>
        <dbReference type="EMBL" id="ROR25852.1"/>
    </source>
</evidence>
<reference evidence="3 4" key="1">
    <citation type="submission" date="2018-11" db="EMBL/GenBank/DDBJ databases">
        <title>Genomic Encyclopedia of Type Strains, Phase IV (KMG-IV): sequencing the most valuable type-strain genomes for metagenomic binning, comparative biology and taxonomic classification.</title>
        <authorList>
            <person name="Goeker M."/>
        </authorList>
    </citation>
    <scope>NUCLEOTIDE SEQUENCE [LARGE SCALE GENOMIC DNA]</scope>
    <source>
        <strain evidence="3 4">DSM 26537</strain>
    </source>
</reference>
<evidence type="ECO:0000259" key="2">
    <source>
        <dbReference type="Pfam" id="PF01361"/>
    </source>
</evidence>
<dbReference type="OrthoDB" id="9804803at2"/>
<feature type="domain" description="4-oxalocrotonate tautomerase-like" evidence="2">
    <location>
        <begin position="2"/>
        <end position="59"/>
    </location>
</feature>
<keyword evidence="4" id="KW-1185">Reference proteome</keyword>
<dbReference type="NCBIfam" id="NF041920">
    <property type="entry name" value="DmpI"/>
    <property type="match status" value="1"/>
</dbReference>
<accession>A0A3N1XLB7</accession>
<evidence type="ECO:0000256" key="1">
    <source>
        <dbReference type="ARBA" id="ARBA00023235"/>
    </source>
</evidence>